<dbReference type="OrthoDB" id="418615at2759"/>
<dbReference type="Gene3D" id="3.80.10.10">
    <property type="entry name" value="Ribonuclease Inhibitor"/>
    <property type="match status" value="2"/>
</dbReference>
<gene>
    <name evidence="10" type="ORF">SHERM_03897</name>
</gene>
<comment type="subcellular location">
    <subcellularLocation>
        <location evidence="1">Membrane</location>
    </subcellularLocation>
</comment>
<dbReference type="GO" id="GO:0016020">
    <property type="term" value="C:membrane"/>
    <property type="evidence" value="ECO:0007669"/>
    <property type="project" value="UniProtKB-SubCell"/>
</dbReference>
<dbReference type="EMBL" id="CACSLK010030184">
    <property type="protein sequence ID" value="CAA0836853.1"/>
    <property type="molecule type" value="Genomic_DNA"/>
</dbReference>
<comment type="caution">
    <text evidence="10">The sequence shown here is derived from an EMBL/GenBank/DDBJ whole genome shotgun (WGS) entry which is preliminary data.</text>
</comment>
<evidence type="ECO:0000256" key="2">
    <source>
        <dbReference type="ARBA" id="ARBA00022614"/>
    </source>
</evidence>
<dbReference type="SUPFAM" id="SSF56112">
    <property type="entry name" value="Protein kinase-like (PK-like)"/>
    <property type="match status" value="1"/>
</dbReference>
<dbReference type="PANTHER" id="PTHR48007">
    <property type="entry name" value="LEUCINE-RICH REPEAT RECEPTOR-LIKE PROTEIN KINASE PXC1"/>
    <property type="match status" value="1"/>
</dbReference>
<name>A0A9N7NVB7_STRHE</name>
<evidence type="ECO:0000256" key="8">
    <source>
        <dbReference type="SAM" id="SignalP"/>
    </source>
</evidence>
<feature type="region of interest" description="Disordered" evidence="7">
    <location>
        <begin position="310"/>
        <end position="343"/>
    </location>
</feature>
<keyword evidence="11" id="KW-1185">Reference proteome</keyword>
<evidence type="ECO:0000256" key="5">
    <source>
        <dbReference type="ARBA" id="ARBA00022989"/>
    </source>
</evidence>
<dbReference type="InterPro" id="IPR046959">
    <property type="entry name" value="PRK1-6/SRF4-like"/>
</dbReference>
<dbReference type="AlphaFoldDB" id="A0A9N7NVB7"/>
<reference evidence="10" key="1">
    <citation type="submission" date="2019-12" db="EMBL/GenBank/DDBJ databases">
        <authorList>
            <person name="Scholes J."/>
        </authorList>
    </citation>
    <scope>NUCLEOTIDE SEQUENCE</scope>
</reference>
<evidence type="ECO:0000256" key="6">
    <source>
        <dbReference type="ARBA" id="ARBA00023136"/>
    </source>
</evidence>
<dbReference type="InterPro" id="IPR032675">
    <property type="entry name" value="LRR_dom_sf"/>
</dbReference>
<dbReference type="Pfam" id="PF08263">
    <property type="entry name" value="LRRNT_2"/>
    <property type="match status" value="1"/>
</dbReference>
<feature type="chain" id="PRO_5040446335" evidence="8">
    <location>
        <begin position="23"/>
        <end position="639"/>
    </location>
</feature>
<evidence type="ECO:0000313" key="10">
    <source>
        <dbReference type="EMBL" id="CAA0836853.1"/>
    </source>
</evidence>
<keyword evidence="3" id="KW-0812">Transmembrane</keyword>
<dbReference type="InterPro" id="IPR001245">
    <property type="entry name" value="Ser-Thr/Tyr_kinase_cat_dom"/>
</dbReference>
<sequence>MAAVRLLLLLALSLRLLPGLSASAGEDVHLIKFKNSLKDSSALDSTWVPGTDPCNRRLPWLGVDCSETGFESVSALLLMNLRISAFSPEIDVDSLANLKDLRYVSLENNTIAGPIPALNRLGSLKSLFLSGNGLSGEIPADYFLKMGSLKKLQLANNQFSGPIPTSLSSLHNIMEIALQGNGFSGPVPGFEQKSLQVIDLSHNKLDGPIPPTMSRFPAASFSGNPGLCGPPLSRPCIASEVGSSGQVDSGQNSSNSSSNSSSSESGSITKWVVLGVVVAVLVITILFKAKKEDDNFSVLGKENLDEGVQVHLPSANRRSMSSSRRNYSYKESGGAHSSKRGGKSANDLVVINDEKGVFGLPDLMKAAAEVLGSGGLGSSYKAIMANGVSVVVKRMRDMNKLNKDAFEAEIRRLGRIRHRNVLPPLAYHYRKEEKLLVTEFVPKGSLLFLLHGDRGIAHGELNWPTRLKIIKGVARGMGFLHTEFSNYELPHGNLKSSNILLGQNYEPLLTDYALYSLISNTQSVQALFAYKSPEAILYQQLSPKSDVYCLGVVVLEVVTGKFPSQYLNNQKGGTDVVQWARQAVAEGRAAELVDPEIAGPGPEEQIERMLRIGVACTEANPEDRVEMREAIRSIEEVQG</sequence>
<evidence type="ECO:0000256" key="4">
    <source>
        <dbReference type="ARBA" id="ARBA00022737"/>
    </source>
</evidence>
<keyword evidence="10" id="KW-0418">Kinase</keyword>
<dbReference type="SUPFAM" id="SSF52058">
    <property type="entry name" value="L domain-like"/>
    <property type="match status" value="1"/>
</dbReference>
<keyword evidence="10" id="KW-0808">Transferase</keyword>
<evidence type="ECO:0000259" key="9">
    <source>
        <dbReference type="PROSITE" id="PS50011"/>
    </source>
</evidence>
<keyword evidence="8" id="KW-0732">Signal</keyword>
<dbReference type="Gene3D" id="1.10.510.10">
    <property type="entry name" value="Transferase(Phosphotransferase) domain 1"/>
    <property type="match status" value="1"/>
</dbReference>
<feature type="compositionally biased region" description="Low complexity" evidence="7">
    <location>
        <begin position="314"/>
        <end position="326"/>
    </location>
</feature>
<dbReference type="InterPro" id="IPR011009">
    <property type="entry name" value="Kinase-like_dom_sf"/>
</dbReference>
<dbReference type="PROSITE" id="PS50011">
    <property type="entry name" value="PROTEIN_KINASE_DOM"/>
    <property type="match status" value="1"/>
</dbReference>
<feature type="region of interest" description="Disordered" evidence="7">
    <location>
        <begin position="239"/>
        <end position="265"/>
    </location>
</feature>
<keyword evidence="6" id="KW-0472">Membrane</keyword>
<organism evidence="10 11">
    <name type="scientific">Striga hermonthica</name>
    <name type="common">Purple witchweed</name>
    <name type="synonym">Buchnera hermonthica</name>
    <dbReference type="NCBI Taxonomy" id="68872"/>
    <lineage>
        <taxon>Eukaryota</taxon>
        <taxon>Viridiplantae</taxon>
        <taxon>Streptophyta</taxon>
        <taxon>Embryophyta</taxon>
        <taxon>Tracheophyta</taxon>
        <taxon>Spermatophyta</taxon>
        <taxon>Magnoliopsida</taxon>
        <taxon>eudicotyledons</taxon>
        <taxon>Gunneridae</taxon>
        <taxon>Pentapetalae</taxon>
        <taxon>asterids</taxon>
        <taxon>lamiids</taxon>
        <taxon>Lamiales</taxon>
        <taxon>Orobanchaceae</taxon>
        <taxon>Buchnereae</taxon>
        <taxon>Striga</taxon>
    </lineage>
</organism>
<keyword evidence="2" id="KW-0433">Leucine-rich repeat</keyword>
<dbReference type="Proteomes" id="UP001153555">
    <property type="component" value="Unassembled WGS sequence"/>
</dbReference>
<dbReference type="InterPro" id="IPR001611">
    <property type="entry name" value="Leu-rich_rpt"/>
</dbReference>
<dbReference type="InterPro" id="IPR013210">
    <property type="entry name" value="LRR_N_plant-typ"/>
</dbReference>
<dbReference type="Gene3D" id="3.30.200.20">
    <property type="entry name" value="Phosphorylase Kinase, domain 1"/>
    <property type="match status" value="1"/>
</dbReference>
<protein>
    <submittedName>
        <fullName evidence="10">Pollen receptor-like kinase 3</fullName>
    </submittedName>
</protein>
<dbReference type="Pfam" id="PF07714">
    <property type="entry name" value="PK_Tyr_Ser-Thr"/>
    <property type="match status" value="1"/>
</dbReference>
<dbReference type="PANTHER" id="PTHR48007:SF29">
    <property type="entry name" value="POLLEN RECEPTOR-LIKE KINASE 3"/>
    <property type="match status" value="1"/>
</dbReference>
<dbReference type="InterPro" id="IPR000719">
    <property type="entry name" value="Prot_kinase_dom"/>
</dbReference>
<keyword evidence="5" id="KW-1133">Transmembrane helix</keyword>
<evidence type="ECO:0000256" key="1">
    <source>
        <dbReference type="ARBA" id="ARBA00004370"/>
    </source>
</evidence>
<evidence type="ECO:0000313" key="11">
    <source>
        <dbReference type="Proteomes" id="UP001153555"/>
    </source>
</evidence>
<dbReference type="GO" id="GO:0005524">
    <property type="term" value="F:ATP binding"/>
    <property type="evidence" value="ECO:0007669"/>
    <property type="project" value="InterPro"/>
</dbReference>
<keyword evidence="4" id="KW-0677">Repeat</keyword>
<dbReference type="CDD" id="cd14066">
    <property type="entry name" value="STKc_IRAK"/>
    <property type="match status" value="1"/>
</dbReference>
<evidence type="ECO:0000256" key="7">
    <source>
        <dbReference type="SAM" id="MobiDB-lite"/>
    </source>
</evidence>
<evidence type="ECO:0000256" key="3">
    <source>
        <dbReference type="ARBA" id="ARBA00022692"/>
    </source>
</evidence>
<dbReference type="GO" id="GO:0004672">
    <property type="term" value="F:protein kinase activity"/>
    <property type="evidence" value="ECO:0007669"/>
    <property type="project" value="InterPro"/>
</dbReference>
<accession>A0A9N7NVB7</accession>
<proteinExistence type="predicted"/>
<feature type="signal peptide" evidence="8">
    <location>
        <begin position="1"/>
        <end position="22"/>
    </location>
</feature>
<feature type="domain" description="Protein kinase" evidence="9">
    <location>
        <begin position="365"/>
        <end position="637"/>
    </location>
</feature>
<keyword evidence="10" id="KW-0675">Receptor</keyword>
<dbReference type="Pfam" id="PF00560">
    <property type="entry name" value="LRR_1"/>
    <property type="match status" value="3"/>
</dbReference>